<evidence type="ECO:0000256" key="5">
    <source>
        <dbReference type="ARBA" id="ARBA00023237"/>
    </source>
</evidence>
<comment type="similarity">
    <text evidence="2">Belongs to the SusD family.</text>
</comment>
<sequence length="503" mass="57346">MMKNMKSKNYILSVLAIGLMTGSMVSCSDFLDTKPSTSVDDTDVFQTTSGAQSALNGCYYQMRAYGSGGANRGDDYGIPSIQMISDMCGEDVMNNGSGWYLYNYNYWGETQANIFRTDQLWTFHYRLVNNLNSVITYVDDSEGEDMDKQYIKGQALALRGWAYFDLARLYQQTYAIAKDMPGVPIYTEPTVDGTQGKPRGTLEETYQQILSDLTTAESMLEGFVRSSSYPNVFDQTVVQGVLSQVYQVMNNWAKSEEYAKKVLAVYPLTTAEEYANGFNDHLTKSWIWGIKQTEEQNMGDYSPFAMWYNGDRKCWTFAGFILSDQFVDLFDEDDIRFKQFENWSTGSGQTKKEFWISHKFRDNEDCRGSMVVMRSDEMLLNAAEACAHQGKDTEAKALLWQLQDLRNAKRTEASGDELIEAILKERRKELYGEGFSLFDMLRTQKGLERTGNHMDWGGLITLPAKSWRFIFQLPGAEMKNNKSLVDEIWPAGDQNPFDGVYEP</sequence>
<dbReference type="Proteomes" id="UP001055114">
    <property type="component" value="Unassembled WGS sequence"/>
</dbReference>
<dbReference type="SUPFAM" id="SSF48452">
    <property type="entry name" value="TPR-like"/>
    <property type="match status" value="1"/>
</dbReference>
<keyword evidence="3 6" id="KW-0732">Signal</keyword>
<feature type="chain" id="PRO_5041344584" description="RagB/SusD family nutrient uptake outer membrane protein" evidence="6">
    <location>
        <begin position="29"/>
        <end position="503"/>
    </location>
</feature>
<name>A0AA37NGJ1_9BACT</name>
<comment type="caution">
    <text evidence="9">The sequence shown here is derived from an EMBL/GenBank/DDBJ whole genome shotgun (WGS) entry which is preliminary data.</text>
</comment>
<organism evidence="9 10">
    <name type="scientific">Parabacteroides merdae</name>
    <dbReference type="NCBI Taxonomy" id="46503"/>
    <lineage>
        <taxon>Bacteria</taxon>
        <taxon>Pseudomonadati</taxon>
        <taxon>Bacteroidota</taxon>
        <taxon>Bacteroidia</taxon>
        <taxon>Bacteroidales</taxon>
        <taxon>Tannerellaceae</taxon>
        <taxon>Parabacteroides</taxon>
    </lineage>
</organism>
<feature type="domain" description="SusD-like N-terminal" evidence="8">
    <location>
        <begin position="90"/>
        <end position="246"/>
    </location>
</feature>
<dbReference type="AlphaFoldDB" id="A0AA37NGJ1"/>
<dbReference type="Pfam" id="PF07980">
    <property type="entry name" value="SusD_RagB"/>
    <property type="match status" value="1"/>
</dbReference>
<evidence type="ECO:0000259" key="8">
    <source>
        <dbReference type="Pfam" id="PF14322"/>
    </source>
</evidence>
<comment type="subcellular location">
    <subcellularLocation>
        <location evidence="1">Cell outer membrane</location>
    </subcellularLocation>
</comment>
<dbReference type="InterPro" id="IPR012944">
    <property type="entry name" value="SusD_RagB_dom"/>
</dbReference>
<evidence type="ECO:0000256" key="6">
    <source>
        <dbReference type="SAM" id="SignalP"/>
    </source>
</evidence>
<keyword evidence="5" id="KW-0998">Cell outer membrane</keyword>
<feature type="domain" description="RagB/SusD" evidence="7">
    <location>
        <begin position="358"/>
        <end position="456"/>
    </location>
</feature>
<dbReference type="Gene3D" id="1.25.40.390">
    <property type="match status" value="1"/>
</dbReference>
<evidence type="ECO:0000256" key="3">
    <source>
        <dbReference type="ARBA" id="ARBA00022729"/>
    </source>
</evidence>
<dbReference type="PROSITE" id="PS51257">
    <property type="entry name" value="PROKAR_LIPOPROTEIN"/>
    <property type="match status" value="1"/>
</dbReference>
<proteinExistence type="inferred from homology"/>
<evidence type="ECO:0000256" key="2">
    <source>
        <dbReference type="ARBA" id="ARBA00006275"/>
    </source>
</evidence>
<dbReference type="CDD" id="cd08977">
    <property type="entry name" value="SusD"/>
    <property type="match status" value="1"/>
</dbReference>
<protein>
    <recommendedName>
        <fullName evidence="11">RagB/SusD family nutrient uptake outer membrane protein</fullName>
    </recommendedName>
</protein>
<accession>A0AA37NGJ1</accession>
<gene>
    <name evidence="9" type="ORF">CE91St3_37580</name>
</gene>
<feature type="signal peptide" evidence="6">
    <location>
        <begin position="1"/>
        <end position="28"/>
    </location>
</feature>
<evidence type="ECO:0000313" key="9">
    <source>
        <dbReference type="EMBL" id="GKH73895.1"/>
    </source>
</evidence>
<dbReference type="Pfam" id="PF14322">
    <property type="entry name" value="SusD-like_3"/>
    <property type="match status" value="1"/>
</dbReference>
<dbReference type="InterPro" id="IPR011990">
    <property type="entry name" value="TPR-like_helical_dom_sf"/>
</dbReference>
<evidence type="ECO:0000259" key="7">
    <source>
        <dbReference type="Pfam" id="PF07980"/>
    </source>
</evidence>
<evidence type="ECO:0000256" key="1">
    <source>
        <dbReference type="ARBA" id="ARBA00004442"/>
    </source>
</evidence>
<dbReference type="InterPro" id="IPR033985">
    <property type="entry name" value="SusD-like_N"/>
</dbReference>
<keyword evidence="4" id="KW-0472">Membrane</keyword>
<evidence type="ECO:0000256" key="4">
    <source>
        <dbReference type="ARBA" id="ARBA00023136"/>
    </source>
</evidence>
<dbReference type="EMBL" id="BQNZ01000004">
    <property type="protein sequence ID" value="GKH73895.1"/>
    <property type="molecule type" value="Genomic_DNA"/>
</dbReference>
<dbReference type="GO" id="GO:0009279">
    <property type="term" value="C:cell outer membrane"/>
    <property type="evidence" value="ECO:0007669"/>
    <property type="project" value="UniProtKB-SubCell"/>
</dbReference>
<reference evidence="9" key="1">
    <citation type="submission" date="2022-01" db="EMBL/GenBank/DDBJ databases">
        <title>Novel bile acid biosynthetic pathways are enriched in the microbiome of centenarians.</title>
        <authorList>
            <person name="Sato Y."/>
            <person name="Atarashi K."/>
            <person name="Plichta R.D."/>
            <person name="Arai Y."/>
            <person name="Sasajima S."/>
            <person name="Kearney M.S."/>
            <person name="Suda W."/>
            <person name="Takeshita K."/>
            <person name="Sasaki T."/>
            <person name="Okamoto S."/>
            <person name="Skelly N.A."/>
            <person name="Okamura Y."/>
            <person name="Vlamakis H."/>
            <person name="Li Y."/>
            <person name="Tanoue T."/>
            <person name="Takei H."/>
            <person name="Nittono H."/>
            <person name="Narushima S."/>
            <person name="Irie J."/>
            <person name="Itoh H."/>
            <person name="Moriya K."/>
            <person name="Sugiura Y."/>
            <person name="Suematsu M."/>
            <person name="Moritoki N."/>
            <person name="Shibata S."/>
            <person name="Littman R.D."/>
            <person name="Fischbach A.M."/>
            <person name="Uwamino Y."/>
            <person name="Inoue T."/>
            <person name="Honda A."/>
            <person name="Hattori M."/>
            <person name="Murai T."/>
            <person name="Xavier J.R."/>
            <person name="Hirose N."/>
            <person name="Honda K."/>
        </authorList>
    </citation>
    <scope>NUCLEOTIDE SEQUENCE</scope>
    <source>
        <strain evidence="9">CE91-St3</strain>
    </source>
</reference>
<evidence type="ECO:0008006" key="11">
    <source>
        <dbReference type="Google" id="ProtNLM"/>
    </source>
</evidence>
<evidence type="ECO:0000313" key="10">
    <source>
        <dbReference type="Proteomes" id="UP001055114"/>
    </source>
</evidence>